<evidence type="ECO:0000313" key="2">
    <source>
        <dbReference type="EMBL" id="OGM76562.1"/>
    </source>
</evidence>
<dbReference type="AlphaFoldDB" id="A0A1F8CJW9"/>
<dbReference type="EMBL" id="MGHU01000049">
    <property type="protein sequence ID" value="OGM76562.1"/>
    <property type="molecule type" value="Genomic_DNA"/>
</dbReference>
<proteinExistence type="predicted"/>
<gene>
    <name evidence="2" type="ORF">A2188_01400</name>
</gene>
<sequence length="396" mass="42680">MKRIWFLLVLVFFFLPNPALATVTQDNTAGTYTNDFNTVAGTSSTYRMGIDISSGSLKLKNSGGTYTAPYYTTGYVYTSTITPLFIAKWGTITISATTPAGTSYKVQVLDETNHVFPDTYLAGNESGFSTTTIDISSLSIMRTYDSVNGSSKMGRIRIKITFSTSAETTDVTPEIDSLAFTWTKTAGDLSASVQGNTGSSGFGENSYKDFSSTTTLSNPYYTMKWVYELGADSSPRSRIDILGNIVVKSMNGTNASSVWQFSKMMSLNPATGAVNYLNAYDGPGSSGNNLSVSQNNTGYIADIYNDSLFAFDLTTATVKWIYNFTAGGHGSDEAVVHPNGNIFMVRVNSSNKNATVWAFSPGGSVLWSKLLTETGINATMPLFLVIDGAGPYSFRI</sequence>
<reference evidence="2 3" key="1">
    <citation type="journal article" date="2016" name="Nat. Commun.">
        <title>Thousands of microbial genomes shed light on interconnected biogeochemical processes in an aquifer system.</title>
        <authorList>
            <person name="Anantharaman K."/>
            <person name="Brown C.T."/>
            <person name="Hug L.A."/>
            <person name="Sharon I."/>
            <person name="Castelle C.J."/>
            <person name="Probst A.J."/>
            <person name="Thomas B.C."/>
            <person name="Singh A."/>
            <person name="Wilkins M.J."/>
            <person name="Karaoz U."/>
            <person name="Brodie E.L."/>
            <person name="Williams K.H."/>
            <person name="Hubbard S.S."/>
            <person name="Banfield J.F."/>
        </authorList>
    </citation>
    <scope>NUCLEOTIDE SEQUENCE [LARGE SCALE GENOMIC DNA]</scope>
</reference>
<dbReference type="SUPFAM" id="SSF101898">
    <property type="entry name" value="NHL repeat"/>
    <property type="match status" value="1"/>
</dbReference>
<dbReference type="Proteomes" id="UP000179241">
    <property type="component" value="Unassembled WGS sequence"/>
</dbReference>
<evidence type="ECO:0000256" key="1">
    <source>
        <dbReference type="SAM" id="SignalP"/>
    </source>
</evidence>
<feature type="signal peptide" evidence="1">
    <location>
        <begin position="1"/>
        <end position="21"/>
    </location>
</feature>
<accession>A0A1F8CJW9</accession>
<evidence type="ECO:0000313" key="3">
    <source>
        <dbReference type="Proteomes" id="UP000179241"/>
    </source>
</evidence>
<name>A0A1F8CJW9_9BACT</name>
<protein>
    <recommendedName>
        <fullName evidence="4">Bulb-type lectin domain-containing protein</fullName>
    </recommendedName>
</protein>
<evidence type="ECO:0008006" key="4">
    <source>
        <dbReference type="Google" id="ProtNLM"/>
    </source>
</evidence>
<organism evidence="2 3">
    <name type="scientific">Candidatus Woesebacteria bacterium RIFOXYA1_FULL_43_9</name>
    <dbReference type="NCBI Taxonomy" id="1802534"/>
    <lineage>
        <taxon>Bacteria</taxon>
        <taxon>Candidatus Woeseibacteriota</taxon>
    </lineage>
</organism>
<keyword evidence="1" id="KW-0732">Signal</keyword>
<feature type="chain" id="PRO_5009535083" description="Bulb-type lectin domain-containing protein" evidence="1">
    <location>
        <begin position="22"/>
        <end position="396"/>
    </location>
</feature>
<comment type="caution">
    <text evidence="2">The sequence shown here is derived from an EMBL/GenBank/DDBJ whole genome shotgun (WGS) entry which is preliminary data.</text>
</comment>